<evidence type="ECO:0000313" key="1">
    <source>
        <dbReference type="EMBL" id="BAQ94199.1"/>
    </source>
</evidence>
<name>A0A6S4P8H9_9CAUD</name>
<evidence type="ECO:0000313" key="2">
    <source>
        <dbReference type="Proteomes" id="UP000505267"/>
    </source>
</evidence>
<proteinExistence type="predicted"/>
<protein>
    <submittedName>
        <fullName evidence="1">Uncharacterized protein</fullName>
    </submittedName>
</protein>
<dbReference type="KEGG" id="vg:55412515"/>
<keyword evidence="2" id="KW-1185">Reference proteome</keyword>
<dbReference type="RefSeq" id="YP_009777741.1">
    <property type="nucleotide sequence ID" value="NC_047703.1"/>
</dbReference>
<accession>A0A6S4P8H9</accession>
<dbReference type="Proteomes" id="UP000505267">
    <property type="component" value="Segment"/>
</dbReference>
<sequence length="78" mass="8971">MVITRDKVQGEKLYNQEVSHTDSIYTKLSSSIDVLLVFNFKRVIELLMTISIFSQIRLIINKDICVDDTCVYNSNQIG</sequence>
<dbReference type="EMBL" id="AP013543">
    <property type="protein sequence ID" value="BAQ94199.1"/>
    <property type="molecule type" value="Genomic_DNA"/>
</dbReference>
<dbReference type="GeneID" id="55412515"/>
<organism evidence="1 2">
    <name type="scientific">uncultured phage_MedDCM-OCT-S30-C28</name>
    <dbReference type="NCBI Taxonomy" id="2741076"/>
    <lineage>
        <taxon>Viruses</taxon>
        <taxon>Duplodnaviria</taxon>
        <taxon>Heunggongvirae</taxon>
        <taxon>Uroviricota</taxon>
        <taxon>Caudoviricetes</taxon>
        <taxon>Autographivirales</taxon>
        <taxon>Fussvirus</taxon>
        <taxon>Fussvirus S30C28</taxon>
    </lineage>
</organism>
<reference evidence="1 2" key="1">
    <citation type="journal article" date="2013" name="PLoS Genet.">
        <title>Expanding the Marine Virosphere Using Metagenomics.</title>
        <authorList>
            <person name="Mizuno C.M."/>
            <person name="Rodriguez-Valera F."/>
            <person name="Kimes N.E."/>
            <person name="Ghai R."/>
        </authorList>
    </citation>
    <scope>NUCLEOTIDE SEQUENCE [LARGE SCALE GENOMIC DNA]</scope>
    <source>
        <strain evidence="1">UvMED-CGR-U-MedDCM-OCT-S30-C28</strain>
    </source>
</reference>